<evidence type="ECO:0000256" key="1">
    <source>
        <dbReference type="ARBA" id="ARBA00022737"/>
    </source>
</evidence>
<evidence type="ECO:0000259" key="4">
    <source>
        <dbReference type="PROSITE" id="PS51272"/>
    </source>
</evidence>
<gene>
    <name evidence="5" type="ORF">C672_2899</name>
</gene>
<feature type="domain" description="SLH" evidence="4">
    <location>
        <begin position="295"/>
        <end position="356"/>
    </location>
</feature>
<evidence type="ECO:0000313" key="6">
    <source>
        <dbReference type="Proteomes" id="UP000015688"/>
    </source>
</evidence>
<reference evidence="5 6" key="1">
    <citation type="submission" date="2013-06" db="EMBL/GenBank/DDBJ databases">
        <authorList>
            <person name="Walk S."/>
            <person name="Aronoff D."/>
            <person name="Young V.Y."/>
            <person name="Marsh J."/>
            <person name="Harrison L."/>
            <person name="Daugherty S.C."/>
            <person name="Shefchek K.A."/>
            <person name="Hine E.E."/>
            <person name="Tallon L.J."/>
            <person name="Sadzewicz L.K."/>
            <person name="Rasko D.A."/>
        </authorList>
    </citation>
    <scope>NUCLEOTIDE SEQUENCE [LARGE SCALE GENOMIC DNA]</scope>
    <source>
        <strain evidence="5 6">ATCC 638</strain>
    </source>
</reference>
<feature type="domain" description="SLH" evidence="4">
    <location>
        <begin position="357"/>
        <end position="420"/>
    </location>
</feature>
<organism evidence="5 6">
    <name type="scientific">Paraclostridium bifermentans ATCC 638 = DSM 14991</name>
    <dbReference type="NCBI Taxonomy" id="1233171"/>
    <lineage>
        <taxon>Bacteria</taxon>
        <taxon>Bacillati</taxon>
        <taxon>Bacillota</taxon>
        <taxon>Clostridia</taxon>
        <taxon>Peptostreptococcales</taxon>
        <taxon>Peptostreptococcaceae</taxon>
        <taxon>Paraclostridium</taxon>
    </lineage>
</organism>
<dbReference type="GeneID" id="67473735"/>
<dbReference type="Proteomes" id="UP000015688">
    <property type="component" value="Unassembled WGS sequence"/>
</dbReference>
<proteinExistence type="predicted"/>
<keyword evidence="2" id="KW-0175">Coiled coil</keyword>
<dbReference type="AlphaFoldDB" id="T4VS61"/>
<feature type="domain" description="SLH" evidence="4">
    <location>
        <begin position="430"/>
        <end position="499"/>
    </location>
</feature>
<dbReference type="EMBL" id="AVNC01000015">
    <property type="protein sequence ID" value="EQK43955.1"/>
    <property type="molecule type" value="Genomic_DNA"/>
</dbReference>
<feature type="coiled-coil region" evidence="2">
    <location>
        <begin position="117"/>
        <end position="144"/>
    </location>
</feature>
<keyword evidence="1" id="KW-0677">Repeat</keyword>
<feature type="chain" id="PRO_5004605727" description="SLH domain-containing protein" evidence="3">
    <location>
        <begin position="27"/>
        <end position="499"/>
    </location>
</feature>
<evidence type="ECO:0000313" key="5">
    <source>
        <dbReference type="EMBL" id="EQK43955.1"/>
    </source>
</evidence>
<protein>
    <recommendedName>
        <fullName evidence="4">SLH domain-containing protein</fullName>
    </recommendedName>
</protein>
<dbReference type="PROSITE" id="PS51272">
    <property type="entry name" value="SLH"/>
    <property type="match status" value="3"/>
</dbReference>
<feature type="signal peptide" evidence="3">
    <location>
        <begin position="1"/>
        <end position="26"/>
    </location>
</feature>
<comment type="caution">
    <text evidence="5">The sequence shown here is derived from an EMBL/GenBank/DDBJ whole genome shotgun (WGS) entry which is preliminary data.</text>
</comment>
<dbReference type="RefSeq" id="WP_021433945.1">
    <property type="nucleotide sequence ID" value="NZ_AVNC01000015.1"/>
</dbReference>
<evidence type="ECO:0000256" key="2">
    <source>
        <dbReference type="SAM" id="Coils"/>
    </source>
</evidence>
<keyword evidence="3" id="KW-0732">Signal</keyword>
<dbReference type="InterPro" id="IPR051465">
    <property type="entry name" value="Cell_Envelope_Struct_Comp"/>
</dbReference>
<dbReference type="Pfam" id="PF00395">
    <property type="entry name" value="SLH"/>
    <property type="match status" value="3"/>
</dbReference>
<dbReference type="PANTHER" id="PTHR43308:SF5">
    <property type="entry name" value="S-LAYER PROTEIN _ PEPTIDOGLYCAN ENDO-BETA-N-ACETYLGLUCOSAMINIDASE"/>
    <property type="match status" value="1"/>
</dbReference>
<dbReference type="InterPro" id="IPR001119">
    <property type="entry name" value="SLH_dom"/>
</dbReference>
<accession>T4VS61</accession>
<sequence>MKKKNLATAMAAAMMFGGVAPVVAHADEKTDAQQTQEAVQNQKNINEINMALADGKNVATMKYTEVYNMNGTTVTKDDTSKLNDNQEILYMDGKVGDDVKSTTATYLVATKMDEKELSESKTKIEAAKKALTDANEAIEQFSKLTFNKDGKQVNVYDVKKEETKSSAQTKVTVTLTRVDGAPAEYASPISYTFTNMKLEQDAAKLPTFETKTFDVIKKEDIVELNKVAYDLSKTYNDNNTYTKSSEKYNGNDHIDRTITVYDKESKEKLGDVVLQNYDVFKANKFEGFVNISEIKDLNSLKQPELSWAEPAVMNALYNGQLKGYEDHTLKLNGNVTRAEFARMLVQLRGESVKEADLKENFSDVNPSDWFYKDVATLASLGIVKGDGNGTFRPDDTITRQEAAVMIAKAINGGKDVDKFYSNTGKPIDTKTAFKDDKTIAVWADGAVNTLSKESAKDKNDKVINGYEDNTFRPENNITRAESIVMLTNSNARTTVAIEK</sequence>
<evidence type="ECO:0000256" key="3">
    <source>
        <dbReference type="SAM" id="SignalP"/>
    </source>
</evidence>
<name>T4VS61_PARBF</name>
<dbReference type="PANTHER" id="PTHR43308">
    <property type="entry name" value="OUTER MEMBRANE PROTEIN ALPHA-RELATED"/>
    <property type="match status" value="1"/>
</dbReference>
<dbReference type="PATRIC" id="fig|1233171.3.peg.2788"/>